<evidence type="ECO:0000256" key="1">
    <source>
        <dbReference type="SAM" id="MobiDB-lite"/>
    </source>
</evidence>
<feature type="compositionally biased region" description="Basic and acidic residues" evidence="1">
    <location>
        <begin position="151"/>
        <end position="164"/>
    </location>
</feature>
<name>A0A4C1ZW08_EUMVA</name>
<dbReference type="AlphaFoldDB" id="A0A4C1ZW08"/>
<dbReference type="EMBL" id="BGZK01002119">
    <property type="protein sequence ID" value="GBP90855.1"/>
    <property type="molecule type" value="Genomic_DNA"/>
</dbReference>
<accession>A0A4C1ZW08</accession>
<keyword evidence="3" id="KW-1185">Reference proteome</keyword>
<dbReference type="Proteomes" id="UP000299102">
    <property type="component" value="Unassembled WGS sequence"/>
</dbReference>
<reference evidence="2 3" key="1">
    <citation type="journal article" date="2019" name="Commun. Biol.">
        <title>The bagworm genome reveals a unique fibroin gene that provides high tensile strength.</title>
        <authorList>
            <person name="Kono N."/>
            <person name="Nakamura H."/>
            <person name="Ohtoshi R."/>
            <person name="Tomita M."/>
            <person name="Numata K."/>
            <person name="Arakawa K."/>
        </authorList>
    </citation>
    <scope>NUCLEOTIDE SEQUENCE [LARGE SCALE GENOMIC DNA]</scope>
</reference>
<evidence type="ECO:0000313" key="2">
    <source>
        <dbReference type="EMBL" id="GBP90855.1"/>
    </source>
</evidence>
<protein>
    <submittedName>
        <fullName evidence="2">Uncharacterized protein</fullName>
    </submittedName>
</protein>
<organism evidence="2 3">
    <name type="scientific">Eumeta variegata</name>
    <name type="common">Bagworm moth</name>
    <name type="synonym">Eumeta japonica</name>
    <dbReference type="NCBI Taxonomy" id="151549"/>
    <lineage>
        <taxon>Eukaryota</taxon>
        <taxon>Metazoa</taxon>
        <taxon>Ecdysozoa</taxon>
        <taxon>Arthropoda</taxon>
        <taxon>Hexapoda</taxon>
        <taxon>Insecta</taxon>
        <taxon>Pterygota</taxon>
        <taxon>Neoptera</taxon>
        <taxon>Endopterygota</taxon>
        <taxon>Lepidoptera</taxon>
        <taxon>Glossata</taxon>
        <taxon>Ditrysia</taxon>
        <taxon>Tineoidea</taxon>
        <taxon>Psychidae</taxon>
        <taxon>Oiketicinae</taxon>
        <taxon>Eumeta</taxon>
    </lineage>
</organism>
<proteinExistence type="predicted"/>
<feature type="region of interest" description="Disordered" evidence="1">
    <location>
        <begin position="148"/>
        <end position="238"/>
    </location>
</feature>
<comment type="caution">
    <text evidence="2">The sequence shown here is derived from an EMBL/GenBank/DDBJ whole genome shotgun (WGS) entry which is preliminary data.</text>
</comment>
<evidence type="ECO:0000313" key="3">
    <source>
        <dbReference type="Proteomes" id="UP000299102"/>
    </source>
</evidence>
<sequence>MRDGTEGAGGARGGGCDRGVRQGDTYVLKDRKGAGQMRQDTLRRKETTLTRLSSRAKAPPDNYRTMTKVTFSVLSACQSLTLGYEAFVGLVEPFVALFFVVSSPWPPTERQSVKCTIRISKEGDIMSDAASAVGLCTATKSFVVIKAGNSSRERDRDRNPKDDFGIGVGHGTRNQYKTDIGVSGRRERPATRSRGPGRRRRNDVARRGVGRPLASRSFYVPPRRRSKDGDFCSPCVGR</sequence>
<gene>
    <name evidence="2" type="ORF">EVAR_102507_1</name>
</gene>